<feature type="transmembrane region" description="Helical" evidence="8">
    <location>
        <begin position="93"/>
        <end position="113"/>
    </location>
</feature>
<dbReference type="InterPro" id="IPR035906">
    <property type="entry name" value="MetI-like_sf"/>
</dbReference>
<protein>
    <recommendedName>
        <fullName evidence="9">ABC transmembrane type-1 domain-containing protein</fullName>
    </recommendedName>
</protein>
<dbReference type="PANTHER" id="PTHR43357:SF4">
    <property type="entry name" value="INNER MEMBRANE ABC TRANSPORTER PERMEASE PROTEIN YDCV"/>
    <property type="match status" value="1"/>
</dbReference>
<evidence type="ECO:0000256" key="5">
    <source>
        <dbReference type="ARBA" id="ARBA00022692"/>
    </source>
</evidence>
<name>A0A0P6XHB7_9CHLR</name>
<feature type="domain" description="ABC transmembrane type-1" evidence="9">
    <location>
        <begin position="55"/>
        <end position="262"/>
    </location>
</feature>
<feature type="transmembrane region" description="Helical" evidence="8">
    <location>
        <begin position="427"/>
        <end position="445"/>
    </location>
</feature>
<keyword evidence="5 8" id="KW-0812">Transmembrane</keyword>
<evidence type="ECO:0000256" key="2">
    <source>
        <dbReference type="ARBA" id="ARBA00022448"/>
    </source>
</evidence>
<comment type="caution">
    <text evidence="10">The sequence shown here is derived from an EMBL/GenBank/DDBJ whole genome shotgun (WGS) entry which is preliminary data.</text>
</comment>
<reference evidence="10 11" key="1">
    <citation type="submission" date="2015-07" db="EMBL/GenBank/DDBJ databases">
        <title>Genome sequence of Ornatilinea apprima DSM 23815.</title>
        <authorList>
            <person name="Hemp J."/>
            <person name="Ward L.M."/>
            <person name="Pace L.A."/>
            <person name="Fischer W.W."/>
        </authorList>
    </citation>
    <scope>NUCLEOTIDE SEQUENCE [LARGE SCALE GENOMIC DNA]</scope>
    <source>
        <strain evidence="10 11">P3M-1</strain>
    </source>
</reference>
<comment type="similarity">
    <text evidence="8">Belongs to the binding-protein-dependent transport system permease family.</text>
</comment>
<feature type="transmembrane region" description="Helical" evidence="8">
    <location>
        <begin position="133"/>
        <end position="151"/>
    </location>
</feature>
<evidence type="ECO:0000256" key="3">
    <source>
        <dbReference type="ARBA" id="ARBA00022475"/>
    </source>
</evidence>
<feature type="domain" description="ABC transmembrane type-1" evidence="9">
    <location>
        <begin position="357"/>
        <end position="549"/>
    </location>
</feature>
<feature type="transmembrane region" description="Helical" evidence="8">
    <location>
        <begin position="394"/>
        <end position="415"/>
    </location>
</feature>
<organism evidence="10 11">
    <name type="scientific">Ornatilinea apprima</name>
    <dbReference type="NCBI Taxonomy" id="1134406"/>
    <lineage>
        <taxon>Bacteria</taxon>
        <taxon>Bacillati</taxon>
        <taxon>Chloroflexota</taxon>
        <taxon>Anaerolineae</taxon>
        <taxon>Anaerolineales</taxon>
        <taxon>Anaerolineaceae</taxon>
        <taxon>Ornatilinea</taxon>
    </lineage>
</organism>
<evidence type="ECO:0000313" key="11">
    <source>
        <dbReference type="Proteomes" id="UP000050417"/>
    </source>
</evidence>
<feature type="transmembrane region" description="Helical" evidence="8">
    <location>
        <begin position="292"/>
        <end position="314"/>
    </location>
</feature>
<dbReference type="GO" id="GO:0055085">
    <property type="term" value="P:transmembrane transport"/>
    <property type="evidence" value="ECO:0007669"/>
    <property type="project" value="InterPro"/>
</dbReference>
<keyword evidence="3" id="KW-1003">Cell membrane</keyword>
<keyword evidence="7 8" id="KW-0472">Membrane</keyword>
<keyword evidence="11" id="KW-1185">Reference proteome</keyword>
<feature type="transmembrane region" description="Helical" evidence="8">
    <location>
        <begin position="239"/>
        <end position="261"/>
    </location>
</feature>
<dbReference type="AlphaFoldDB" id="A0A0P6XHB7"/>
<evidence type="ECO:0000256" key="6">
    <source>
        <dbReference type="ARBA" id="ARBA00022989"/>
    </source>
</evidence>
<dbReference type="OrthoDB" id="9776648at2"/>
<evidence type="ECO:0000256" key="7">
    <source>
        <dbReference type="ARBA" id="ARBA00023136"/>
    </source>
</evidence>
<dbReference type="InterPro" id="IPR000515">
    <property type="entry name" value="MetI-like"/>
</dbReference>
<dbReference type="PROSITE" id="PS50928">
    <property type="entry name" value="ABC_TM1"/>
    <property type="match status" value="2"/>
</dbReference>
<keyword evidence="2 8" id="KW-0813">Transport</keyword>
<sequence>MNRRLPATLLLWAAPAVFLGLFYFLPVGSILELAARTALLEGLTVNFWPKVVRPLGFTLWQAGLSAAATLMIGLPAAYLFARFDFRGKAFLRVLSTLPFILPTVVVAASFNALLGPRGWLNQFLMALFALESAPVRLVNSLGAIVIAHVFYNTSVVIRVVGSAWEQLDPRLEQAARVLGASPLRALREVTLPLLRPAILSAALLVFLFDFTSFGVVLLLGGPRFSTLEVEIYIQTLHMLNLPLAGLLSAIQLGITLLLTFAQARLNREKPIPLAPRVRGEGKRKPKSGAEKAFVGLSVAVLAVLLVAPLVALALRSVIGLEGGRGSQAVNELTLVYYRSLFENPRQSIFYVPPIEAIRNSLVYAGSTVGITVLLGFCIAYALKARTRANRAMDALLMLPLGTSAVTLGLGFILAFHDPYLGKMNLPWMVPVAHSLVALPFMVRTLQPALESIPKSYRQAAAVMGASPLRVWLEVDLPILSRAVVVGCVFAFTISLGEFGATTFLSRPEYPTMPVAIFAFLSKPGALNYGQALAMATILMVVCALGIWVVEKMQITETRAF</sequence>
<dbReference type="STRING" id="1134406.ADN00_13210"/>
<evidence type="ECO:0000259" key="9">
    <source>
        <dbReference type="PROSITE" id="PS50928"/>
    </source>
</evidence>
<feature type="transmembrane region" description="Helical" evidence="8">
    <location>
        <begin position="525"/>
        <end position="549"/>
    </location>
</feature>
<dbReference type="EMBL" id="LGCL01000031">
    <property type="protein sequence ID" value="KPL74859.1"/>
    <property type="molecule type" value="Genomic_DNA"/>
</dbReference>
<feature type="transmembrane region" description="Helical" evidence="8">
    <location>
        <begin position="361"/>
        <end position="382"/>
    </location>
</feature>
<dbReference type="Pfam" id="PF00528">
    <property type="entry name" value="BPD_transp_1"/>
    <property type="match status" value="2"/>
</dbReference>
<evidence type="ECO:0000313" key="10">
    <source>
        <dbReference type="EMBL" id="KPL74859.1"/>
    </source>
</evidence>
<proteinExistence type="inferred from homology"/>
<keyword evidence="4" id="KW-0997">Cell inner membrane</keyword>
<accession>A0A0P6XHB7</accession>
<dbReference type="SUPFAM" id="SSF161098">
    <property type="entry name" value="MetI-like"/>
    <property type="match status" value="2"/>
</dbReference>
<dbReference type="Proteomes" id="UP000050417">
    <property type="component" value="Unassembled WGS sequence"/>
</dbReference>
<dbReference type="PANTHER" id="PTHR43357">
    <property type="entry name" value="INNER MEMBRANE ABC TRANSPORTER PERMEASE PROTEIN YDCV"/>
    <property type="match status" value="1"/>
</dbReference>
<dbReference type="Gene3D" id="1.10.3720.10">
    <property type="entry name" value="MetI-like"/>
    <property type="match status" value="2"/>
</dbReference>
<comment type="subcellular location">
    <subcellularLocation>
        <location evidence="1">Cell inner membrane</location>
        <topology evidence="1">Multi-pass membrane protein</topology>
    </subcellularLocation>
    <subcellularLocation>
        <location evidence="8">Cell membrane</location>
        <topology evidence="8">Multi-pass membrane protein</topology>
    </subcellularLocation>
</comment>
<dbReference type="GO" id="GO:0005886">
    <property type="term" value="C:plasma membrane"/>
    <property type="evidence" value="ECO:0007669"/>
    <property type="project" value="UniProtKB-SubCell"/>
</dbReference>
<evidence type="ECO:0000256" key="4">
    <source>
        <dbReference type="ARBA" id="ARBA00022519"/>
    </source>
</evidence>
<evidence type="ECO:0000256" key="8">
    <source>
        <dbReference type="RuleBase" id="RU363032"/>
    </source>
</evidence>
<gene>
    <name evidence="10" type="ORF">ADN00_13210</name>
</gene>
<feature type="transmembrane region" description="Helical" evidence="8">
    <location>
        <begin position="197"/>
        <end position="219"/>
    </location>
</feature>
<keyword evidence="6 8" id="KW-1133">Transmembrane helix</keyword>
<feature type="transmembrane region" description="Helical" evidence="8">
    <location>
        <begin position="58"/>
        <end position="81"/>
    </location>
</feature>
<evidence type="ECO:0000256" key="1">
    <source>
        <dbReference type="ARBA" id="ARBA00004429"/>
    </source>
</evidence>
<dbReference type="CDD" id="cd06261">
    <property type="entry name" value="TM_PBP2"/>
    <property type="match status" value="2"/>
</dbReference>
<feature type="transmembrane region" description="Helical" evidence="8">
    <location>
        <begin position="482"/>
        <end position="505"/>
    </location>
</feature>
<dbReference type="PATRIC" id="fig|1134406.4.peg.1123"/>